<dbReference type="Pfam" id="PF01510">
    <property type="entry name" value="Amidase_2"/>
    <property type="match status" value="1"/>
</dbReference>
<sequence length="243" mass="26597">MQQPRTPPSVVRRPARARRLIILAIAACVAAIALMLATTPSNTGDPEGLAQYEPVYPRAVMGLEAPLGFTDCAAPRVRSGRDHAGDDQHAVTPKIDRFVIHHTGALDDQLDYFSSCNDRSSAPTFYVRTDGSVYELIRPGAKPASTGPDWNWRSLAVETLDSTGAPDYDVTNAQIEELAQMIAWLATFDGGSLDGVPVPFTIDREHVVSHREALPGTECPGDFLQGRLDQIVERARQIYDEDR</sequence>
<keyword evidence="1" id="KW-0812">Transmembrane</keyword>
<comment type="caution">
    <text evidence="3">The sequence shown here is derived from an EMBL/GenBank/DDBJ whole genome shotgun (WGS) entry which is preliminary data.</text>
</comment>
<dbReference type="RefSeq" id="WP_344712077.1">
    <property type="nucleotide sequence ID" value="NZ_BAAAWH010000001.1"/>
</dbReference>
<gene>
    <name evidence="3" type="ORF">ACFFPJ_07535</name>
</gene>
<dbReference type="EMBL" id="JBHMBE010000003">
    <property type="protein sequence ID" value="MFB9645646.1"/>
    <property type="molecule type" value="Genomic_DNA"/>
</dbReference>
<feature type="domain" description="N-acetylmuramoyl-L-alanine amidase" evidence="2">
    <location>
        <begin position="94"/>
        <end position="221"/>
    </location>
</feature>
<dbReference type="SUPFAM" id="SSF55846">
    <property type="entry name" value="N-acetylmuramoyl-L-alanine amidase-like"/>
    <property type="match status" value="1"/>
</dbReference>
<accession>A0ABV5T1Y0</accession>
<proteinExistence type="predicted"/>
<organism evidence="3 4">
    <name type="scientific">Microbacterium terregens</name>
    <dbReference type="NCBI Taxonomy" id="69363"/>
    <lineage>
        <taxon>Bacteria</taxon>
        <taxon>Bacillati</taxon>
        <taxon>Actinomycetota</taxon>
        <taxon>Actinomycetes</taxon>
        <taxon>Micrococcales</taxon>
        <taxon>Microbacteriaceae</taxon>
        <taxon>Microbacterium</taxon>
    </lineage>
</organism>
<dbReference type="CDD" id="cd06583">
    <property type="entry name" value="PGRP"/>
    <property type="match status" value="1"/>
</dbReference>
<feature type="transmembrane region" description="Helical" evidence="1">
    <location>
        <begin position="20"/>
        <end position="37"/>
    </location>
</feature>
<keyword evidence="4" id="KW-1185">Reference proteome</keyword>
<reference evidence="3 4" key="1">
    <citation type="submission" date="2024-09" db="EMBL/GenBank/DDBJ databases">
        <authorList>
            <person name="Sun Q."/>
            <person name="Mori K."/>
        </authorList>
    </citation>
    <scope>NUCLEOTIDE SEQUENCE [LARGE SCALE GENOMIC DNA]</scope>
    <source>
        <strain evidence="3 4">JCM 1342</strain>
    </source>
</reference>
<dbReference type="InterPro" id="IPR002502">
    <property type="entry name" value="Amidase_domain"/>
</dbReference>
<protein>
    <submittedName>
        <fullName evidence="3">Peptidoglycan recognition family protein</fullName>
    </submittedName>
</protein>
<dbReference type="Proteomes" id="UP001589611">
    <property type="component" value="Unassembled WGS sequence"/>
</dbReference>
<dbReference type="Gene3D" id="3.40.80.10">
    <property type="entry name" value="Peptidoglycan recognition protein-like"/>
    <property type="match status" value="1"/>
</dbReference>
<keyword evidence="1" id="KW-1133">Transmembrane helix</keyword>
<dbReference type="InterPro" id="IPR036505">
    <property type="entry name" value="Amidase/PGRP_sf"/>
</dbReference>
<name>A0ABV5T1Y0_9MICO</name>
<keyword evidence="1" id="KW-0472">Membrane</keyword>
<evidence type="ECO:0000313" key="3">
    <source>
        <dbReference type="EMBL" id="MFB9645646.1"/>
    </source>
</evidence>
<evidence type="ECO:0000313" key="4">
    <source>
        <dbReference type="Proteomes" id="UP001589611"/>
    </source>
</evidence>
<evidence type="ECO:0000256" key="1">
    <source>
        <dbReference type="SAM" id="Phobius"/>
    </source>
</evidence>
<evidence type="ECO:0000259" key="2">
    <source>
        <dbReference type="Pfam" id="PF01510"/>
    </source>
</evidence>